<dbReference type="SMART" id="SM00448">
    <property type="entry name" value="REC"/>
    <property type="match status" value="1"/>
</dbReference>
<dbReference type="GO" id="GO:0000160">
    <property type="term" value="P:phosphorelay signal transduction system"/>
    <property type="evidence" value="ECO:0007669"/>
    <property type="project" value="InterPro"/>
</dbReference>
<dbReference type="RefSeq" id="WP_112378223.1">
    <property type="nucleotide sequence ID" value="NZ_CP030104.1"/>
</dbReference>
<dbReference type="InterPro" id="IPR050595">
    <property type="entry name" value="Bact_response_regulator"/>
</dbReference>
<sequence>MPRTIWIIDDDFVSQFATRYCLEQYEEKFKIETFESAEEGLAELSNLKIQKKAFPSIIFLDLIMENMNGWEFIESFQLLAKGKRLPEIYILSAFSRSKDREIAKKHKVVSGYYDKPLTKVGLNKVFEKNVRTNS</sequence>
<keyword evidence="1 2" id="KW-0597">Phosphoprotein</keyword>
<evidence type="ECO:0000256" key="1">
    <source>
        <dbReference type="ARBA" id="ARBA00022553"/>
    </source>
</evidence>
<gene>
    <name evidence="4" type="ORF">HME9304_01782</name>
</gene>
<name>A0A2Z4LTT2_9FLAO</name>
<dbReference type="SUPFAM" id="SSF52172">
    <property type="entry name" value="CheY-like"/>
    <property type="match status" value="1"/>
</dbReference>
<accession>A0A2Z4LTT2</accession>
<evidence type="ECO:0000313" key="4">
    <source>
        <dbReference type="EMBL" id="AWX44778.1"/>
    </source>
</evidence>
<organism evidence="4 5">
    <name type="scientific">Flagellimonas maritima</name>
    <dbReference type="NCBI Taxonomy" id="1383885"/>
    <lineage>
        <taxon>Bacteria</taxon>
        <taxon>Pseudomonadati</taxon>
        <taxon>Bacteroidota</taxon>
        <taxon>Flavobacteriia</taxon>
        <taxon>Flavobacteriales</taxon>
        <taxon>Flavobacteriaceae</taxon>
        <taxon>Flagellimonas</taxon>
    </lineage>
</organism>
<keyword evidence="5" id="KW-1185">Reference proteome</keyword>
<dbReference type="InterPro" id="IPR001789">
    <property type="entry name" value="Sig_transdc_resp-reg_receiver"/>
</dbReference>
<dbReference type="KEGG" id="spon:HME9304_01782"/>
<dbReference type="Pfam" id="PF00072">
    <property type="entry name" value="Response_reg"/>
    <property type="match status" value="1"/>
</dbReference>
<dbReference type="Proteomes" id="UP000248536">
    <property type="component" value="Chromosome"/>
</dbReference>
<protein>
    <recommendedName>
        <fullName evidence="3">Response regulatory domain-containing protein</fullName>
    </recommendedName>
</protein>
<proteinExistence type="predicted"/>
<dbReference type="InterPro" id="IPR011006">
    <property type="entry name" value="CheY-like_superfamily"/>
</dbReference>
<dbReference type="OrthoDB" id="1376781at2"/>
<dbReference type="AlphaFoldDB" id="A0A2Z4LTT2"/>
<reference evidence="4 5" key="1">
    <citation type="submission" date="2018-06" db="EMBL/GenBank/DDBJ databases">
        <title>Spongiibacterium sp. HME9304 Genome sequencing and assembly.</title>
        <authorList>
            <person name="Kang H."/>
            <person name="Kim H."/>
            <person name="Joh K."/>
        </authorList>
    </citation>
    <scope>NUCLEOTIDE SEQUENCE [LARGE SCALE GENOMIC DNA]</scope>
    <source>
        <strain evidence="4 5">HME9304</strain>
    </source>
</reference>
<dbReference type="Gene3D" id="3.40.50.2300">
    <property type="match status" value="1"/>
</dbReference>
<evidence type="ECO:0000259" key="3">
    <source>
        <dbReference type="PROSITE" id="PS50110"/>
    </source>
</evidence>
<feature type="domain" description="Response regulatory" evidence="3">
    <location>
        <begin position="4"/>
        <end position="130"/>
    </location>
</feature>
<dbReference type="PANTHER" id="PTHR44591:SF23">
    <property type="entry name" value="CHEY SUBFAMILY"/>
    <property type="match status" value="1"/>
</dbReference>
<evidence type="ECO:0000256" key="2">
    <source>
        <dbReference type="PROSITE-ProRule" id="PRU00169"/>
    </source>
</evidence>
<dbReference type="PROSITE" id="PS50110">
    <property type="entry name" value="RESPONSE_REGULATORY"/>
    <property type="match status" value="1"/>
</dbReference>
<dbReference type="CDD" id="cd00156">
    <property type="entry name" value="REC"/>
    <property type="match status" value="1"/>
</dbReference>
<dbReference type="EMBL" id="CP030104">
    <property type="protein sequence ID" value="AWX44778.1"/>
    <property type="molecule type" value="Genomic_DNA"/>
</dbReference>
<feature type="modified residue" description="4-aspartylphosphate" evidence="2">
    <location>
        <position position="61"/>
    </location>
</feature>
<evidence type="ECO:0000313" key="5">
    <source>
        <dbReference type="Proteomes" id="UP000248536"/>
    </source>
</evidence>
<dbReference type="PANTHER" id="PTHR44591">
    <property type="entry name" value="STRESS RESPONSE REGULATOR PROTEIN 1"/>
    <property type="match status" value="1"/>
</dbReference>